<evidence type="ECO:0000313" key="2">
    <source>
        <dbReference type="Proteomes" id="UP000005039"/>
    </source>
</evidence>
<dbReference type="eggNOG" id="COG5464">
    <property type="taxonomic scope" value="Bacteria"/>
</dbReference>
<sequence length="67" mass="7803">MKSKDITQKMFERYNDVFADIVNVLLFNSKKIIKENALIDTPTDSALKIDGDIYSQDRDVAKYWKNS</sequence>
<protein>
    <submittedName>
        <fullName evidence="1">Uncharacterized protein</fullName>
    </submittedName>
</protein>
<dbReference type="PATRIC" id="fig|1095750.3.peg.951"/>
<accession>I0R9D3</accession>
<organism evidence="1 2">
    <name type="scientific">Lachnoanaerobaculum saburreum F0468</name>
    <dbReference type="NCBI Taxonomy" id="1095750"/>
    <lineage>
        <taxon>Bacteria</taxon>
        <taxon>Bacillati</taxon>
        <taxon>Bacillota</taxon>
        <taxon>Clostridia</taxon>
        <taxon>Lachnospirales</taxon>
        <taxon>Lachnospiraceae</taxon>
        <taxon>Lachnoanaerobaculum</taxon>
    </lineage>
</organism>
<proteinExistence type="predicted"/>
<evidence type="ECO:0000313" key="1">
    <source>
        <dbReference type="EMBL" id="EIC96291.1"/>
    </source>
</evidence>
<dbReference type="AlphaFoldDB" id="I0R9D3"/>
<dbReference type="Proteomes" id="UP000005039">
    <property type="component" value="Unassembled WGS sequence"/>
</dbReference>
<keyword evidence="2" id="KW-1185">Reference proteome</keyword>
<gene>
    <name evidence="1" type="ORF">HMPREF9970_0003</name>
</gene>
<dbReference type="EMBL" id="AJGH01000048">
    <property type="protein sequence ID" value="EIC96291.1"/>
    <property type="molecule type" value="Genomic_DNA"/>
</dbReference>
<name>I0R9D3_9FIRM</name>
<comment type="caution">
    <text evidence="1">The sequence shown here is derived from an EMBL/GenBank/DDBJ whole genome shotgun (WGS) entry which is preliminary data.</text>
</comment>
<reference evidence="1 2" key="1">
    <citation type="submission" date="2012-03" db="EMBL/GenBank/DDBJ databases">
        <authorList>
            <person name="Durkin A.S."/>
            <person name="McCorrison J."/>
            <person name="Torralba M."/>
            <person name="Gillis M."/>
            <person name="Methe B."/>
            <person name="Sutton G."/>
            <person name="Nelson K.E."/>
        </authorList>
    </citation>
    <scope>NUCLEOTIDE SEQUENCE [LARGE SCALE GENOMIC DNA]</scope>
    <source>
        <strain evidence="1 2">F0468</strain>
    </source>
</reference>